<keyword evidence="1" id="KW-0812">Transmembrane</keyword>
<evidence type="ECO:0000256" key="1">
    <source>
        <dbReference type="SAM" id="Phobius"/>
    </source>
</evidence>
<organism evidence="2 3">
    <name type="scientific">Clostridium manihotivorum</name>
    <dbReference type="NCBI Taxonomy" id="2320868"/>
    <lineage>
        <taxon>Bacteria</taxon>
        <taxon>Bacillati</taxon>
        <taxon>Bacillota</taxon>
        <taxon>Clostridia</taxon>
        <taxon>Eubacteriales</taxon>
        <taxon>Clostridiaceae</taxon>
        <taxon>Clostridium</taxon>
    </lineage>
</organism>
<reference evidence="2 3" key="1">
    <citation type="submission" date="2018-01" db="EMBL/GenBank/DDBJ databases">
        <title>Genome Sequencing and Assembly of Anaerobacter polyendosporus strain CT4.</title>
        <authorList>
            <person name="Tachaapaikoon C."/>
            <person name="Sutheeworapong S."/>
            <person name="Jenjaroenpun P."/>
            <person name="Wongsurawat T."/>
            <person name="Nookeaw I."/>
            <person name="Cheawchanlertfa P."/>
            <person name="Kosugi A."/>
            <person name="Cheevadhanarak S."/>
            <person name="Ratanakhanokchai K."/>
        </authorList>
    </citation>
    <scope>NUCLEOTIDE SEQUENCE [LARGE SCALE GENOMIC DNA]</scope>
    <source>
        <strain evidence="2 3">CT4</strain>
    </source>
</reference>
<dbReference type="KEGG" id="cmah:C1I91_19860"/>
<keyword evidence="3" id="KW-1185">Reference proteome</keyword>
<dbReference type="RefSeq" id="WP_128214426.1">
    <property type="nucleotide sequence ID" value="NZ_CP025746.1"/>
</dbReference>
<feature type="transmembrane region" description="Helical" evidence="1">
    <location>
        <begin position="40"/>
        <end position="62"/>
    </location>
</feature>
<dbReference type="EMBL" id="CP025746">
    <property type="protein sequence ID" value="QAA33702.1"/>
    <property type="molecule type" value="Genomic_DNA"/>
</dbReference>
<dbReference type="Proteomes" id="UP000286268">
    <property type="component" value="Chromosome"/>
</dbReference>
<dbReference type="AlphaFoldDB" id="A0A410DXQ4"/>
<sequence>MERRFSLLFGIIGGFFLTQINGLFQLQMAFGSMNGYVIDVIFRMLSIIGLICIIYFSSLLIIDTIKTVHKK</sequence>
<evidence type="ECO:0000313" key="2">
    <source>
        <dbReference type="EMBL" id="QAA33702.1"/>
    </source>
</evidence>
<feature type="transmembrane region" description="Helical" evidence="1">
    <location>
        <begin position="7"/>
        <end position="28"/>
    </location>
</feature>
<dbReference type="OrthoDB" id="9907488at2"/>
<keyword evidence="1" id="KW-1133">Transmembrane helix</keyword>
<protein>
    <submittedName>
        <fullName evidence="2">Uncharacterized protein</fullName>
    </submittedName>
</protein>
<keyword evidence="1" id="KW-0472">Membrane</keyword>
<name>A0A410DXQ4_9CLOT</name>
<proteinExistence type="predicted"/>
<evidence type="ECO:0000313" key="3">
    <source>
        <dbReference type="Proteomes" id="UP000286268"/>
    </source>
</evidence>
<accession>A0A410DXQ4</accession>
<gene>
    <name evidence="2" type="ORF">C1I91_19860</name>
</gene>